<keyword evidence="3" id="KW-1185">Reference proteome</keyword>
<reference evidence="2" key="1">
    <citation type="journal article" date="2020" name="Nat. Commun.">
        <title>Large-scale genome sequencing of mycorrhizal fungi provides insights into the early evolution of symbiotic traits.</title>
        <authorList>
            <person name="Miyauchi S."/>
            <person name="Kiss E."/>
            <person name="Kuo A."/>
            <person name="Drula E."/>
            <person name="Kohler A."/>
            <person name="Sanchez-Garcia M."/>
            <person name="Morin E."/>
            <person name="Andreopoulos B."/>
            <person name="Barry K.W."/>
            <person name="Bonito G."/>
            <person name="Buee M."/>
            <person name="Carver A."/>
            <person name="Chen C."/>
            <person name="Cichocki N."/>
            <person name="Clum A."/>
            <person name="Culley D."/>
            <person name="Crous P.W."/>
            <person name="Fauchery L."/>
            <person name="Girlanda M."/>
            <person name="Hayes R.D."/>
            <person name="Keri Z."/>
            <person name="LaButti K."/>
            <person name="Lipzen A."/>
            <person name="Lombard V."/>
            <person name="Magnuson J."/>
            <person name="Maillard F."/>
            <person name="Murat C."/>
            <person name="Nolan M."/>
            <person name="Ohm R.A."/>
            <person name="Pangilinan J."/>
            <person name="Pereira M.F."/>
            <person name="Perotto S."/>
            <person name="Peter M."/>
            <person name="Pfister S."/>
            <person name="Riley R."/>
            <person name="Sitrit Y."/>
            <person name="Stielow J.B."/>
            <person name="Szollosi G."/>
            <person name="Zifcakova L."/>
            <person name="Stursova M."/>
            <person name="Spatafora J.W."/>
            <person name="Tedersoo L."/>
            <person name="Vaario L.M."/>
            <person name="Yamada A."/>
            <person name="Yan M."/>
            <person name="Wang P."/>
            <person name="Xu J."/>
            <person name="Bruns T."/>
            <person name="Baldrian P."/>
            <person name="Vilgalys R."/>
            <person name="Dunand C."/>
            <person name="Henrissat B."/>
            <person name="Grigoriev I.V."/>
            <person name="Hibbett D."/>
            <person name="Nagy L.G."/>
            <person name="Martin F.M."/>
        </authorList>
    </citation>
    <scope>NUCLEOTIDE SEQUENCE</scope>
    <source>
        <strain evidence="2">UP504</strain>
    </source>
</reference>
<dbReference type="EMBL" id="MU128966">
    <property type="protein sequence ID" value="KAF9513938.1"/>
    <property type="molecule type" value="Genomic_DNA"/>
</dbReference>
<evidence type="ECO:0000313" key="2">
    <source>
        <dbReference type="EMBL" id="KAF9513938.1"/>
    </source>
</evidence>
<organism evidence="2 3">
    <name type="scientific">Hydnum rufescens UP504</name>
    <dbReference type="NCBI Taxonomy" id="1448309"/>
    <lineage>
        <taxon>Eukaryota</taxon>
        <taxon>Fungi</taxon>
        <taxon>Dikarya</taxon>
        <taxon>Basidiomycota</taxon>
        <taxon>Agaricomycotina</taxon>
        <taxon>Agaricomycetes</taxon>
        <taxon>Cantharellales</taxon>
        <taxon>Hydnaceae</taxon>
        <taxon>Hydnum</taxon>
    </lineage>
</organism>
<dbReference type="AlphaFoldDB" id="A0A9P6DWS3"/>
<name>A0A9P6DWS3_9AGAM</name>
<feature type="region of interest" description="Disordered" evidence="1">
    <location>
        <begin position="20"/>
        <end position="62"/>
    </location>
</feature>
<gene>
    <name evidence="2" type="ORF">BS47DRAFT_1343619</name>
</gene>
<accession>A0A9P6DWS3</accession>
<evidence type="ECO:0000313" key="3">
    <source>
        <dbReference type="Proteomes" id="UP000886523"/>
    </source>
</evidence>
<sequence length="87" mass="9506">MISNVRFRTSLCAISCAKSHNLGVGPGPKRRRDQLASNSTHARLHMTSSNSPNGTRLHASPLYDGQARPIRLGDFIQCSDIPHPSQL</sequence>
<comment type="caution">
    <text evidence="2">The sequence shown here is derived from an EMBL/GenBank/DDBJ whole genome shotgun (WGS) entry which is preliminary data.</text>
</comment>
<feature type="compositionally biased region" description="Polar residues" evidence="1">
    <location>
        <begin position="35"/>
        <end position="54"/>
    </location>
</feature>
<protein>
    <submittedName>
        <fullName evidence="2">Uncharacterized protein</fullName>
    </submittedName>
</protein>
<evidence type="ECO:0000256" key="1">
    <source>
        <dbReference type="SAM" id="MobiDB-lite"/>
    </source>
</evidence>
<dbReference type="Proteomes" id="UP000886523">
    <property type="component" value="Unassembled WGS sequence"/>
</dbReference>
<proteinExistence type="predicted"/>